<comment type="caution">
    <text evidence="4">The sequence shown here is derived from an EMBL/GenBank/DDBJ whole genome shotgun (WGS) entry which is preliminary data.</text>
</comment>
<dbReference type="Proteomes" id="UP000663792">
    <property type="component" value="Unassembled WGS sequence"/>
</dbReference>
<dbReference type="InterPro" id="IPR001559">
    <property type="entry name" value="Phosphotriesterase"/>
</dbReference>
<sequence length="304" mass="33020">MIVRTVRGDIAPSALGVTLCHEHLFTRPPSWAVDLDDDMVLDDVDRAVTELQHFAGVGGGALIEMTTADYGRDPVGLAAAAARSTVHVVSASGYQKGIYYPESLQEETVESLTARFVTDITVGIDGSGPRCGVLKYGTCRTDFIRDDEQKVQRATAAAHLATGVPISTHCQAGTLGDVQVAGFRSAGVEPGRLLIGHVDRNLDYDYIRGIAATGAWLGFDHWTKPKYPSDDRRIEFVHRLFDEGFTRIMASGDLGRPSYQPSWGGTPGFSGILEQVRARMDDATAQRVFVDNPREFFAFEPVAA</sequence>
<dbReference type="Gene3D" id="3.20.20.140">
    <property type="entry name" value="Metal-dependent hydrolases"/>
    <property type="match status" value="1"/>
</dbReference>
<evidence type="ECO:0000313" key="4">
    <source>
        <dbReference type="EMBL" id="MBM9466557.1"/>
    </source>
</evidence>
<keyword evidence="5" id="KW-1185">Reference proteome</keyword>
<dbReference type="EMBL" id="JAERWK010000006">
    <property type="protein sequence ID" value="MBM9466557.1"/>
    <property type="molecule type" value="Genomic_DNA"/>
</dbReference>
<dbReference type="Pfam" id="PF02126">
    <property type="entry name" value="PTE"/>
    <property type="match status" value="1"/>
</dbReference>
<gene>
    <name evidence="4" type="ORF">JL106_04585</name>
</gene>
<dbReference type="AlphaFoldDB" id="A0A939C0W3"/>
<dbReference type="PROSITE" id="PS51347">
    <property type="entry name" value="PHOSPHOTRIESTERASE_2"/>
    <property type="match status" value="1"/>
</dbReference>
<dbReference type="SUPFAM" id="SSF51556">
    <property type="entry name" value="Metallo-dependent hydrolases"/>
    <property type="match status" value="1"/>
</dbReference>
<dbReference type="GO" id="GO:0008270">
    <property type="term" value="F:zinc ion binding"/>
    <property type="evidence" value="ECO:0007669"/>
    <property type="project" value="InterPro"/>
</dbReference>
<dbReference type="PANTHER" id="PTHR10819">
    <property type="entry name" value="PHOSPHOTRIESTERASE-RELATED"/>
    <property type="match status" value="1"/>
</dbReference>
<evidence type="ECO:0008006" key="6">
    <source>
        <dbReference type="Google" id="ProtNLM"/>
    </source>
</evidence>
<dbReference type="PIRSF" id="PIRSF016839">
    <property type="entry name" value="PhP"/>
    <property type="match status" value="1"/>
</dbReference>
<protein>
    <recommendedName>
        <fullName evidence="6">Phosphotriesterase</fullName>
    </recommendedName>
</protein>
<dbReference type="PROSITE" id="PS01322">
    <property type="entry name" value="PHOSPHOTRIESTERASE_1"/>
    <property type="match status" value="1"/>
</dbReference>
<accession>A0A939C0W3</accession>
<dbReference type="RefSeq" id="WP_205259518.1">
    <property type="nucleotide sequence ID" value="NZ_JAERWK010000006.1"/>
</dbReference>
<dbReference type="InterPro" id="IPR017947">
    <property type="entry name" value="AryldialkylPase_Zn-BS"/>
</dbReference>
<evidence type="ECO:0000313" key="5">
    <source>
        <dbReference type="Proteomes" id="UP000663792"/>
    </source>
</evidence>
<dbReference type="GO" id="GO:0016788">
    <property type="term" value="F:hydrolase activity, acting on ester bonds"/>
    <property type="evidence" value="ECO:0007669"/>
    <property type="project" value="InterPro"/>
</dbReference>
<evidence type="ECO:0000256" key="2">
    <source>
        <dbReference type="ARBA" id="ARBA00022801"/>
    </source>
</evidence>
<keyword evidence="1" id="KW-0479">Metal-binding</keyword>
<dbReference type="InterPro" id="IPR032466">
    <property type="entry name" value="Metal_Hydrolase"/>
</dbReference>
<evidence type="ECO:0000256" key="1">
    <source>
        <dbReference type="ARBA" id="ARBA00022723"/>
    </source>
</evidence>
<feature type="modified residue" description="N6-carboxylysine" evidence="3">
    <location>
        <position position="135"/>
    </location>
</feature>
<name>A0A939C0W3_9ACTN</name>
<organism evidence="4 5">
    <name type="scientific">Nakamurella leprariae</name>
    <dbReference type="NCBI Taxonomy" id="2803911"/>
    <lineage>
        <taxon>Bacteria</taxon>
        <taxon>Bacillati</taxon>
        <taxon>Actinomycetota</taxon>
        <taxon>Actinomycetes</taxon>
        <taxon>Nakamurellales</taxon>
        <taxon>Nakamurellaceae</taxon>
        <taxon>Nakamurella</taxon>
    </lineage>
</organism>
<keyword evidence="2" id="KW-0378">Hydrolase</keyword>
<dbReference type="PANTHER" id="PTHR10819:SF3">
    <property type="entry name" value="PHOSPHOTRIESTERASE-RELATED PROTEIN"/>
    <property type="match status" value="1"/>
</dbReference>
<comment type="similarity">
    <text evidence="3">Belongs to the metallo-dependent hydrolases superfamily. Phosphotriesterase family.</text>
</comment>
<proteinExistence type="inferred from homology"/>
<evidence type="ECO:0000256" key="3">
    <source>
        <dbReference type="PROSITE-ProRule" id="PRU00679"/>
    </source>
</evidence>
<reference evidence="4" key="1">
    <citation type="submission" date="2021-01" db="EMBL/GenBank/DDBJ databases">
        <title>YIM 132084 draft genome.</title>
        <authorList>
            <person name="An D."/>
        </authorList>
    </citation>
    <scope>NUCLEOTIDE SEQUENCE</scope>
    <source>
        <strain evidence="4">YIM 132084</strain>
    </source>
</reference>